<dbReference type="OrthoDB" id="421226at2759"/>
<dbReference type="SUPFAM" id="SSF51206">
    <property type="entry name" value="cAMP-binding domain-like"/>
    <property type="match status" value="1"/>
</dbReference>
<dbReference type="SUPFAM" id="SSF52047">
    <property type="entry name" value="RNI-like"/>
    <property type="match status" value="1"/>
</dbReference>
<dbReference type="SMART" id="SM00367">
    <property type="entry name" value="LRR_CC"/>
    <property type="match status" value="9"/>
</dbReference>
<evidence type="ECO:0000313" key="5">
    <source>
        <dbReference type="Proteomes" id="UP000077115"/>
    </source>
</evidence>
<dbReference type="InterPro" id="IPR050648">
    <property type="entry name" value="F-box_LRR-repeat"/>
</dbReference>
<evidence type="ECO:0000256" key="1">
    <source>
        <dbReference type="ARBA" id="ARBA00022786"/>
    </source>
</evidence>
<dbReference type="InterPro" id="IPR000595">
    <property type="entry name" value="cNMP-bd_dom"/>
</dbReference>
<feature type="region of interest" description="Disordered" evidence="2">
    <location>
        <begin position="885"/>
        <end position="905"/>
    </location>
</feature>
<dbReference type="Pfam" id="PF00027">
    <property type="entry name" value="cNMP_binding"/>
    <property type="match status" value="1"/>
</dbReference>
<keyword evidence="1" id="KW-0833">Ubl conjugation pathway</keyword>
<dbReference type="InterPro" id="IPR032675">
    <property type="entry name" value="LRR_dom_sf"/>
</dbReference>
<evidence type="ECO:0000256" key="2">
    <source>
        <dbReference type="SAM" id="MobiDB-lite"/>
    </source>
</evidence>
<dbReference type="eggNOG" id="KOG0498">
    <property type="taxonomic scope" value="Eukaryota"/>
</dbReference>
<dbReference type="GO" id="GO:0005737">
    <property type="term" value="C:cytoplasm"/>
    <property type="evidence" value="ECO:0007669"/>
    <property type="project" value="TreeGrafter"/>
</dbReference>
<dbReference type="PROSITE" id="PS50042">
    <property type="entry name" value="CNMP_BINDING_3"/>
    <property type="match status" value="1"/>
</dbReference>
<feature type="region of interest" description="Disordered" evidence="2">
    <location>
        <begin position="298"/>
        <end position="341"/>
    </location>
</feature>
<dbReference type="PROSITE" id="PS00889">
    <property type="entry name" value="CNMP_BINDING_2"/>
    <property type="match status" value="1"/>
</dbReference>
<feature type="compositionally biased region" description="Basic and acidic residues" evidence="2">
    <location>
        <begin position="301"/>
        <end position="310"/>
    </location>
</feature>
<dbReference type="AlphaFoldDB" id="A0A177WIV0"/>
<dbReference type="InterPro" id="IPR014710">
    <property type="entry name" value="RmlC-like_jellyroll"/>
</dbReference>
<dbReference type="PROSITE" id="PS00888">
    <property type="entry name" value="CNMP_BINDING_1"/>
    <property type="match status" value="1"/>
</dbReference>
<sequence length="905" mass="99947">MNAMNTAMNANTPASPTVLSDIDLNAKESIPRGLSLGSLTPASLNSSNSRRNLLSIATNLSAPNINADATVAFNSSTTVAAHNSKSLLSSAPLLSDTASPTTASTNSLIPGELYTLLTRLPFFAGVSETDEFLHEICKTMTVRKYSPGDIVIHQGEVARAMFFIIKGSLKVVSEDDEVIFGELNHGTFFGEIGILFDIKRTATVIAKVPCTLVILRSDVVHKKLVNYPEIERVLKAAAQDRLALMSQELQRVGRKPSIELQKKFLEELKDSQLAPLAYPTSRKQSIRVDMMDVMPNITFEPRSREPTSERSDEDVESSSGVSVERSLDVLGGEVQTTTPEPLTFLPHTLNIESNAMSSQAMLAKRLDNRRRVSVAVWSDDKLMKFAQTISGQAAARETTMKNSFKAEPEHPLSPNLSEFILSSNSADTHESFTIMGLGPSSLLNVFRYFDFRQRMRLRRVSKYMTAFLLEKAHNLVSHVDLFKWHKSINDKTLENIMRFCGSNVITLNLKSCWQITDQGLFHISQYATHLQTLGLASLWDITEVGLASISEHCKYLQTIELSNCRKLSDQSILNLLDRCQYLNTIGLSYCKSITEAIMGKSIWQSIKKANFQRCTGIFDSGFLKWQCLPCQPADLAVQSMQGSIAFEPGLDSDRVLDNNAEISNLSMDSASTDIAPQFFYSSESTDSSIKTIPIAALPPCQVDQTLNHLAQLELLQPTTLPNPMPYTFMLEELNLSDCSFLTDQTISVLSWCCPRLKKLGLSFCCSLTEQYADILVQGCNEIHSLDVSYCGSAVTDASLGTLAQGLPSLGFLNIRGCVQVTDAGINHLVQVATKLHAVNLTQCKSISKESIQRASKVCELVSNQSLFEDFVTCLQHDYDTRTRATTASTSHHLSASQPYSRKTEH</sequence>
<evidence type="ECO:0000259" key="3">
    <source>
        <dbReference type="PROSITE" id="PS50042"/>
    </source>
</evidence>
<reference evidence="4 5" key="2">
    <citation type="submission" date="2016-05" db="EMBL/GenBank/DDBJ databases">
        <title>Lineage-specific infection strategies underlie the spectrum of fungal disease in amphibians.</title>
        <authorList>
            <person name="Cuomo C.A."/>
            <person name="Farrer R.A."/>
            <person name="James T."/>
            <person name="Longcore J."/>
            <person name="Birren B."/>
        </authorList>
    </citation>
    <scope>NUCLEOTIDE SEQUENCE [LARGE SCALE GENOMIC DNA]</scope>
    <source>
        <strain evidence="4 5">JEL423</strain>
    </source>
</reference>
<organism evidence="4 5">
    <name type="scientific">Batrachochytrium dendrobatidis (strain JEL423)</name>
    <dbReference type="NCBI Taxonomy" id="403673"/>
    <lineage>
        <taxon>Eukaryota</taxon>
        <taxon>Fungi</taxon>
        <taxon>Fungi incertae sedis</taxon>
        <taxon>Chytridiomycota</taxon>
        <taxon>Chytridiomycota incertae sedis</taxon>
        <taxon>Chytridiomycetes</taxon>
        <taxon>Rhizophydiales</taxon>
        <taxon>Rhizophydiales incertae sedis</taxon>
        <taxon>Batrachochytrium</taxon>
    </lineage>
</organism>
<dbReference type="STRING" id="403673.A0A177WIV0"/>
<accession>A0A177WIV0</accession>
<dbReference type="InterPro" id="IPR018490">
    <property type="entry name" value="cNMP-bd_dom_sf"/>
</dbReference>
<dbReference type="SMART" id="SM00100">
    <property type="entry name" value="cNMP"/>
    <property type="match status" value="1"/>
</dbReference>
<dbReference type="Gene3D" id="3.80.10.10">
    <property type="entry name" value="Ribonuclease Inhibitor"/>
    <property type="match status" value="2"/>
</dbReference>
<proteinExistence type="predicted"/>
<feature type="compositionally biased region" description="Polar residues" evidence="2">
    <location>
        <begin position="893"/>
        <end position="905"/>
    </location>
</feature>
<dbReference type="Pfam" id="PF25372">
    <property type="entry name" value="DUF7885"/>
    <property type="match status" value="2"/>
</dbReference>
<evidence type="ECO:0000313" key="4">
    <source>
        <dbReference type="EMBL" id="OAJ39594.1"/>
    </source>
</evidence>
<protein>
    <recommendedName>
        <fullName evidence="3">Cyclic nucleotide-binding domain-containing protein</fullName>
    </recommendedName>
</protein>
<dbReference type="InterPro" id="IPR006553">
    <property type="entry name" value="Leu-rich_rpt_Cys-con_subtyp"/>
</dbReference>
<reference evidence="4 5" key="1">
    <citation type="submission" date="2006-10" db="EMBL/GenBank/DDBJ databases">
        <title>The Genome Sequence of Batrachochytrium dendrobatidis JEL423.</title>
        <authorList>
            <consortium name="The Broad Institute Genome Sequencing Platform"/>
            <person name="Birren B."/>
            <person name="Lander E."/>
            <person name="Galagan J."/>
            <person name="Cuomo C."/>
            <person name="Devon K."/>
            <person name="Jaffe D."/>
            <person name="Butler J."/>
            <person name="Alvarez P."/>
            <person name="Gnerre S."/>
            <person name="Grabherr M."/>
            <person name="Kleber M."/>
            <person name="Mauceli E."/>
            <person name="Brockman W."/>
            <person name="Young S."/>
            <person name="LaButti K."/>
            <person name="Sykes S."/>
            <person name="DeCaprio D."/>
            <person name="Crawford M."/>
            <person name="Koehrsen M."/>
            <person name="Engels R."/>
            <person name="Montgomery P."/>
            <person name="Pearson M."/>
            <person name="Howarth C."/>
            <person name="Larson L."/>
            <person name="White J."/>
            <person name="O'Leary S."/>
            <person name="Kodira C."/>
            <person name="Zeng Q."/>
            <person name="Yandava C."/>
            <person name="Alvarado L."/>
            <person name="Longcore J."/>
            <person name="James T."/>
        </authorList>
    </citation>
    <scope>NUCLEOTIDE SEQUENCE [LARGE SCALE GENOMIC DNA]</scope>
    <source>
        <strain evidence="4 5">JEL423</strain>
    </source>
</reference>
<dbReference type="PANTHER" id="PTHR13382">
    <property type="entry name" value="MITOCHONDRIAL ATP SYNTHASE COUPLING FACTOR B"/>
    <property type="match status" value="1"/>
</dbReference>
<dbReference type="FunFam" id="2.60.120.10:FF:000057">
    <property type="entry name" value="Cyclic nucleotide-binding domain protein"/>
    <property type="match status" value="1"/>
</dbReference>
<dbReference type="CDD" id="cd00038">
    <property type="entry name" value="CAP_ED"/>
    <property type="match status" value="1"/>
</dbReference>
<feature type="domain" description="Cyclic nucleotide-binding" evidence="3">
    <location>
        <begin position="133"/>
        <end position="241"/>
    </location>
</feature>
<dbReference type="InterPro" id="IPR018488">
    <property type="entry name" value="cNMP-bd_CS"/>
</dbReference>
<name>A0A177WIV0_BATDL</name>
<dbReference type="eggNOG" id="KOG4341">
    <property type="taxonomic scope" value="Eukaryota"/>
</dbReference>
<dbReference type="InterPro" id="IPR057207">
    <property type="entry name" value="FBXL15_LRR"/>
</dbReference>
<dbReference type="Gene3D" id="2.60.120.10">
    <property type="entry name" value="Jelly Rolls"/>
    <property type="match status" value="1"/>
</dbReference>
<dbReference type="Proteomes" id="UP000077115">
    <property type="component" value="Unassembled WGS sequence"/>
</dbReference>
<dbReference type="EMBL" id="DS022303">
    <property type="protein sequence ID" value="OAJ39594.1"/>
    <property type="molecule type" value="Genomic_DNA"/>
</dbReference>
<gene>
    <name evidence="4" type="ORF">BDEG_23427</name>
</gene>
<dbReference type="VEuPathDB" id="FungiDB:BDEG_23427"/>